<dbReference type="EMBL" id="JGCY01000210">
    <property type="protein sequence ID" value="EXY76195.1"/>
    <property type="molecule type" value="Genomic_DNA"/>
</dbReference>
<accession>A0A015U0C7</accession>
<dbReference type="EMBL" id="JGCY01000132">
    <property type="protein sequence ID" value="EXY76636.1"/>
    <property type="molecule type" value="Genomic_DNA"/>
</dbReference>
<dbReference type="PATRIC" id="fig|1339315.3.peg.420"/>
<evidence type="ECO:0008006" key="6">
    <source>
        <dbReference type="Google" id="ProtNLM"/>
    </source>
</evidence>
<reference evidence="3 5" key="1">
    <citation type="submission" date="2014-02" db="EMBL/GenBank/DDBJ databases">
        <authorList>
            <person name="Sears C."/>
            <person name="Carroll K."/>
            <person name="Sack B.R."/>
            <person name="Qadri F."/>
            <person name="Myers L.L."/>
            <person name="Chung G.-T."/>
            <person name="Escheverria P."/>
            <person name="Fraser C.M."/>
            <person name="Sadzewicz L."/>
            <person name="Shefchek K.A."/>
            <person name="Tallon L."/>
            <person name="Das S.P."/>
            <person name="Daugherty S."/>
            <person name="Mongodin E.F."/>
        </authorList>
    </citation>
    <scope>NUCLEOTIDE SEQUENCE [LARGE SCALE GENOMIC DNA]</scope>
    <source>
        <strain evidence="3">3988T</strain>
        <strain evidence="5">3988T(B)14</strain>
    </source>
</reference>
<dbReference type="EMBL" id="JGCY01000031">
    <property type="protein sequence ID" value="EXY77030.1"/>
    <property type="molecule type" value="Genomic_DNA"/>
</dbReference>
<feature type="chain" id="PRO_5007367209" description="DUF4141 domain-containing protein" evidence="1">
    <location>
        <begin position="22"/>
        <end position="241"/>
    </location>
</feature>
<evidence type="ECO:0000313" key="5">
    <source>
        <dbReference type="Proteomes" id="UP000020529"/>
    </source>
</evidence>
<sequence length="241" mass="27999">MKRTMLIAITLLALLPDVAKGQWTFDIMSVEAYINDHKKQRSLLLARSTLEYSNQLLHEYSREETGKYKEVNIDLDRYTRAFDVIDVMYQSLRTVLNVKDTYSSVSDRIGDYKTMLEAFHEKILKHGNIEPSDALILTINEKAIRDIANEGEHLYKSVSDLVLYATGAAACSTSDLLMVLESVNKSLDSIEQHLNRAYIETWRYIQVRIGYWKSKIYRERTKREIIDGAFGRWRNAGRLDY</sequence>
<dbReference type="AlphaFoldDB" id="A0A015U0C7"/>
<dbReference type="Proteomes" id="UP000020529">
    <property type="component" value="Unassembled WGS sequence"/>
</dbReference>
<dbReference type="RefSeq" id="WP_005836908.1">
    <property type="nucleotide sequence ID" value="NZ_JGCY01000031.1"/>
</dbReference>
<evidence type="ECO:0000313" key="2">
    <source>
        <dbReference type="EMBL" id="EXY76195.1"/>
    </source>
</evidence>
<gene>
    <name evidence="4" type="ORF">M124_4078</name>
    <name evidence="3" type="ORF">M124_4484</name>
    <name evidence="2" type="ORF">M124_4912</name>
</gene>
<keyword evidence="1" id="KW-0732">Signal</keyword>
<feature type="signal peptide" evidence="1">
    <location>
        <begin position="1"/>
        <end position="21"/>
    </location>
</feature>
<evidence type="ECO:0000313" key="3">
    <source>
        <dbReference type="EMBL" id="EXY76636.1"/>
    </source>
</evidence>
<organism evidence="3 5">
    <name type="scientific">Bacteroides fragilis str. 3988T(B)14</name>
    <dbReference type="NCBI Taxonomy" id="1339315"/>
    <lineage>
        <taxon>Bacteria</taxon>
        <taxon>Pseudomonadati</taxon>
        <taxon>Bacteroidota</taxon>
        <taxon>Bacteroidia</taxon>
        <taxon>Bacteroidales</taxon>
        <taxon>Bacteroidaceae</taxon>
        <taxon>Bacteroides</taxon>
    </lineage>
</organism>
<comment type="caution">
    <text evidence="3">The sequence shown here is derived from an EMBL/GenBank/DDBJ whole genome shotgun (WGS) entry which is preliminary data.</text>
</comment>
<proteinExistence type="predicted"/>
<protein>
    <recommendedName>
        <fullName evidence="6">DUF4141 domain-containing protein</fullName>
    </recommendedName>
</protein>
<evidence type="ECO:0000313" key="4">
    <source>
        <dbReference type="EMBL" id="EXY77030.1"/>
    </source>
</evidence>
<name>A0A015U0C7_BACFG</name>
<evidence type="ECO:0000256" key="1">
    <source>
        <dbReference type="SAM" id="SignalP"/>
    </source>
</evidence>